<evidence type="ECO:0000313" key="5">
    <source>
        <dbReference type="EMBL" id="RCJ04427.1"/>
    </source>
</evidence>
<evidence type="ECO:0000313" key="6">
    <source>
        <dbReference type="Proteomes" id="UP000253501"/>
    </source>
</evidence>
<dbReference type="PRINTS" id="PR00032">
    <property type="entry name" value="HTHARAC"/>
</dbReference>
<dbReference type="RefSeq" id="WP_114135405.1">
    <property type="nucleotide sequence ID" value="NZ_CP068435.1"/>
</dbReference>
<dbReference type="EMBL" id="QDHA01000099">
    <property type="protein sequence ID" value="RCJ04427.1"/>
    <property type="molecule type" value="Genomic_DNA"/>
</dbReference>
<dbReference type="InterPro" id="IPR018060">
    <property type="entry name" value="HTH_AraC"/>
</dbReference>
<dbReference type="AlphaFoldDB" id="A0A367PB27"/>
<dbReference type="InterPro" id="IPR009057">
    <property type="entry name" value="Homeodomain-like_sf"/>
</dbReference>
<sequence>MDALSDLLRAVQLSGAVFLNGEFKSPWCLISEADAELRAAFLPRADRVVSYHLITEGTCWARLVDGTGAGVRVDTGELLVVPQGEPHVLGSDLRLQPLPSAPLVYDMLRNSPGEVMRVSYGGGGETTRMVCGFLGFDDTMGNPLLTSLPRLFKVGLGSGLESAWLASALAFATSEAAEPRAGTATVLAKLSELLFVQAVRRCIDTLPDNESGWLAALRDRYVGRALSRMHARPAYPWTVDELAGNVGLSRSALAQRFTDLLGQPPMQYLAHWRLRSAAAELRSGNRSISEVAGAVGYDSEAAFSRAFKREFGLPPASWRRNHIDAGQAPAAAAH</sequence>
<dbReference type="SMART" id="SM00342">
    <property type="entry name" value="HTH_ARAC"/>
    <property type="match status" value="1"/>
</dbReference>
<dbReference type="Gene3D" id="1.10.10.60">
    <property type="entry name" value="Homeodomain-like"/>
    <property type="match status" value="2"/>
</dbReference>
<evidence type="ECO:0000256" key="3">
    <source>
        <dbReference type="ARBA" id="ARBA00023163"/>
    </source>
</evidence>
<protein>
    <submittedName>
        <fullName evidence="5">AraC family transcriptional regulator</fullName>
    </submittedName>
</protein>
<name>A0A367PB27_CUPNE</name>
<dbReference type="InterPro" id="IPR020449">
    <property type="entry name" value="Tscrpt_reg_AraC-type_HTH"/>
</dbReference>
<proteinExistence type="predicted"/>
<evidence type="ECO:0000259" key="4">
    <source>
        <dbReference type="PROSITE" id="PS01124"/>
    </source>
</evidence>
<dbReference type="GO" id="GO:0043565">
    <property type="term" value="F:sequence-specific DNA binding"/>
    <property type="evidence" value="ECO:0007669"/>
    <property type="project" value="InterPro"/>
</dbReference>
<dbReference type="GO" id="GO:0003700">
    <property type="term" value="F:DNA-binding transcription factor activity"/>
    <property type="evidence" value="ECO:0007669"/>
    <property type="project" value="InterPro"/>
</dbReference>
<dbReference type="PANTHER" id="PTHR11019:SF159">
    <property type="entry name" value="TRANSCRIPTIONAL REGULATOR-RELATED"/>
    <property type="match status" value="1"/>
</dbReference>
<keyword evidence="2" id="KW-0238">DNA-binding</keyword>
<dbReference type="PANTHER" id="PTHR11019">
    <property type="entry name" value="HTH-TYPE TRANSCRIPTIONAL REGULATOR NIMR"/>
    <property type="match status" value="1"/>
</dbReference>
<feature type="domain" description="HTH araC/xylS-type" evidence="4">
    <location>
        <begin position="223"/>
        <end position="321"/>
    </location>
</feature>
<evidence type="ECO:0000256" key="2">
    <source>
        <dbReference type="ARBA" id="ARBA00023125"/>
    </source>
</evidence>
<gene>
    <name evidence="5" type="ORF">DDK22_31870</name>
</gene>
<dbReference type="Pfam" id="PF12833">
    <property type="entry name" value="HTH_18"/>
    <property type="match status" value="1"/>
</dbReference>
<dbReference type="Pfam" id="PF12852">
    <property type="entry name" value="Cupin_6"/>
    <property type="match status" value="1"/>
</dbReference>
<keyword evidence="3" id="KW-0804">Transcription</keyword>
<dbReference type="InterPro" id="IPR032783">
    <property type="entry name" value="AraC_lig"/>
</dbReference>
<reference evidence="5 6" key="1">
    <citation type="submission" date="2018-04" db="EMBL/GenBank/DDBJ databases">
        <title>Cupriavidus necator CR12 genome sequencing and assembly.</title>
        <authorList>
            <person name="Ben Fekih I."/>
            <person name="Mazhar H.S."/>
            <person name="Bello S.K."/>
            <person name="Rensing C."/>
        </authorList>
    </citation>
    <scope>NUCLEOTIDE SEQUENCE [LARGE SCALE GENOMIC DNA]</scope>
    <source>
        <strain evidence="5 6">CR12</strain>
    </source>
</reference>
<dbReference type="PROSITE" id="PS01124">
    <property type="entry name" value="HTH_ARAC_FAMILY_2"/>
    <property type="match status" value="1"/>
</dbReference>
<keyword evidence="1" id="KW-0805">Transcription regulation</keyword>
<organism evidence="5 6">
    <name type="scientific">Cupriavidus necator</name>
    <name type="common">Alcaligenes eutrophus</name>
    <name type="synonym">Ralstonia eutropha</name>
    <dbReference type="NCBI Taxonomy" id="106590"/>
    <lineage>
        <taxon>Bacteria</taxon>
        <taxon>Pseudomonadati</taxon>
        <taxon>Pseudomonadota</taxon>
        <taxon>Betaproteobacteria</taxon>
        <taxon>Burkholderiales</taxon>
        <taxon>Burkholderiaceae</taxon>
        <taxon>Cupriavidus</taxon>
    </lineage>
</organism>
<accession>A0A367PB27</accession>
<comment type="caution">
    <text evidence="5">The sequence shown here is derived from an EMBL/GenBank/DDBJ whole genome shotgun (WGS) entry which is preliminary data.</text>
</comment>
<dbReference type="Proteomes" id="UP000253501">
    <property type="component" value="Unassembled WGS sequence"/>
</dbReference>
<evidence type="ECO:0000256" key="1">
    <source>
        <dbReference type="ARBA" id="ARBA00023015"/>
    </source>
</evidence>
<dbReference type="SUPFAM" id="SSF46689">
    <property type="entry name" value="Homeodomain-like"/>
    <property type="match status" value="2"/>
</dbReference>